<reference evidence="4" key="1">
    <citation type="journal article" date="2014" name="Front. Microbiol.">
        <title>High frequency of phylogenetically diverse reductive dehalogenase-homologous genes in deep subseafloor sedimentary metagenomes.</title>
        <authorList>
            <person name="Kawai M."/>
            <person name="Futagami T."/>
            <person name="Toyoda A."/>
            <person name="Takaki Y."/>
            <person name="Nishi S."/>
            <person name="Hori S."/>
            <person name="Arai W."/>
            <person name="Tsubouchi T."/>
            <person name="Morono Y."/>
            <person name="Uchiyama I."/>
            <person name="Ito T."/>
            <person name="Fujiyama A."/>
            <person name="Inagaki F."/>
            <person name="Takami H."/>
        </authorList>
    </citation>
    <scope>NUCLEOTIDE SEQUENCE</scope>
    <source>
        <strain evidence="4">Expedition CK06-06</strain>
    </source>
</reference>
<dbReference type="InterPro" id="IPR050498">
    <property type="entry name" value="Ycf3"/>
</dbReference>
<accession>X1AQH1</accession>
<evidence type="ECO:0000256" key="2">
    <source>
        <dbReference type="ARBA" id="ARBA00022803"/>
    </source>
</evidence>
<dbReference type="Pfam" id="PF13174">
    <property type="entry name" value="TPR_6"/>
    <property type="match status" value="1"/>
</dbReference>
<proteinExistence type="predicted"/>
<feature type="non-terminal residue" evidence="4">
    <location>
        <position position="1"/>
    </location>
</feature>
<evidence type="ECO:0000256" key="1">
    <source>
        <dbReference type="ARBA" id="ARBA00022737"/>
    </source>
</evidence>
<dbReference type="PROSITE" id="PS50005">
    <property type="entry name" value="TPR"/>
    <property type="match status" value="1"/>
</dbReference>
<keyword evidence="1" id="KW-0677">Repeat</keyword>
<comment type="caution">
    <text evidence="4">The sequence shown here is derived from an EMBL/GenBank/DDBJ whole genome shotgun (WGS) entry which is preliminary data.</text>
</comment>
<dbReference type="SUPFAM" id="SSF48452">
    <property type="entry name" value="TPR-like"/>
    <property type="match status" value="2"/>
</dbReference>
<keyword evidence="3" id="KW-0175">Coiled coil</keyword>
<evidence type="ECO:0008006" key="5">
    <source>
        <dbReference type="Google" id="ProtNLM"/>
    </source>
</evidence>
<gene>
    <name evidence="4" type="ORF">S01H4_34115</name>
</gene>
<dbReference type="PANTHER" id="PTHR44858">
    <property type="entry name" value="TETRATRICOPEPTIDE REPEAT PROTEIN 6"/>
    <property type="match status" value="1"/>
</dbReference>
<name>X1AQH1_9ZZZZ</name>
<dbReference type="EMBL" id="BART01018025">
    <property type="protein sequence ID" value="GAG84975.1"/>
    <property type="molecule type" value="Genomic_DNA"/>
</dbReference>
<evidence type="ECO:0000256" key="3">
    <source>
        <dbReference type="SAM" id="Coils"/>
    </source>
</evidence>
<dbReference type="Gene3D" id="1.25.40.10">
    <property type="entry name" value="Tetratricopeptide repeat domain"/>
    <property type="match status" value="3"/>
</dbReference>
<dbReference type="InterPro" id="IPR019734">
    <property type="entry name" value="TPR_rpt"/>
</dbReference>
<dbReference type="AlphaFoldDB" id="X1AQH1"/>
<protein>
    <recommendedName>
        <fullName evidence="5">Tetratricopeptide repeat protein</fullName>
    </recommendedName>
</protein>
<dbReference type="PANTHER" id="PTHR44858:SF1">
    <property type="entry name" value="UDP-N-ACETYLGLUCOSAMINE--PEPTIDE N-ACETYLGLUCOSAMINYLTRANSFERASE SPINDLY-RELATED"/>
    <property type="match status" value="1"/>
</dbReference>
<feature type="coiled-coil region" evidence="3">
    <location>
        <begin position="132"/>
        <end position="159"/>
    </location>
</feature>
<keyword evidence="2" id="KW-0802">TPR repeat</keyword>
<evidence type="ECO:0000313" key="4">
    <source>
        <dbReference type="EMBL" id="GAG84975.1"/>
    </source>
</evidence>
<sequence>VTKGDQNYTRPKDGEAFYHLGVALRAQHRYVEAYDAFYKAAWSQGWKASSYYKLAELCCLKNEYSPALDFVDCSLSMNALSLRAKNLKAALMRKTGRMDEAAAIVAEIVLADPLNFWALNERYLQTKEWEGADKAAERLSDLENTLRDEVQNYLELAADYGNCGMWDEAIDVLSRIECLESKFPMVYYYLGYYLGKGGDEDKAITYYKKASQMPSDYCFPFRWESRDVLEQALKENPGDPIAFYYLGNLLFDHQPEEAIKRWEKSVALDSGFALAHRNLGLAYARIKNDVSLAIKSL</sequence>
<feature type="non-terminal residue" evidence="4">
    <location>
        <position position="297"/>
    </location>
</feature>
<dbReference type="InterPro" id="IPR011990">
    <property type="entry name" value="TPR-like_helical_dom_sf"/>
</dbReference>
<dbReference type="SMART" id="SM00028">
    <property type="entry name" value="TPR"/>
    <property type="match status" value="4"/>
</dbReference>
<organism evidence="4">
    <name type="scientific">marine sediment metagenome</name>
    <dbReference type="NCBI Taxonomy" id="412755"/>
    <lineage>
        <taxon>unclassified sequences</taxon>
        <taxon>metagenomes</taxon>
        <taxon>ecological metagenomes</taxon>
    </lineage>
</organism>